<reference evidence="2" key="1">
    <citation type="submission" date="2016-02" db="EMBL/GenBank/DDBJ databases">
        <title>WGS assembly of Manihot esculenta.</title>
        <authorList>
            <person name="Bredeson J.V."/>
            <person name="Prochnik S.E."/>
            <person name="Lyons J.B."/>
            <person name="Schmutz J."/>
            <person name="Grimwood J."/>
            <person name="Vrebalov J."/>
            <person name="Bart R.S."/>
            <person name="Amuge T."/>
            <person name="Ferguson M.E."/>
            <person name="Green R."/>
            <person name="Putnam N."/>
            <person name="Stites J."/>
            <person name="Rounsley S."/>
            <person name="Rokhsar D.S."/>
        </authorList>
    </citation>
    <scope>NUCLEOTIDE SEQUENCE [LARGE SCALE GENOMIC DNA]</scope>
    <source>
        <tissue evidence="2">Leaf</tissue>
    </source>
</reference>
<proteinExistence type="predicted"/>
<keyword evidence="1" id="KW-1133">Transmembrane helix</keyword>
<dbReference type="EMBL" id="CM004391">
    <property type="protein sequence ID" value="OAY50350.1"/>
    <property type="molecule type" value="Genomic_DNA"/>
</dbReference>
<evidence type="ECO:0000256" key="1">
    <source>
        <dbReference type="SAM" id="Phobius"/>
    </source>
</evidence>
<evidence type="ECO:0000313" key="2">
    <source>
        <dbReference type="EMBL" id="OAY50350.1"/>
    </source>
</evidence>
<organism evidence="2">
    <name type="scientific">Manihot esculenta</name>
    <name type="common">Cassava</name>
    <name type="synonym">Jatropha manihot</name>
    <dbReference type="NCBI Taxonomy" id="3983"/>
    <lineage>
        <taxon>Eukaryota</taxon>
        <taxon>Viridiplantae</taxon>
        <taxon>Streptophyta</taxon>
        <taxon>Embryophyta</taxon>
        <taxon>Tracheophyta</taxon>
        <taxon>Spermatophyta</taxon>
        <taxon>Magnoliopsida</taxon>
        <taxon>eudicotyledons</taxon>
        <taxon>Gunneridae</taxon>
        <taxon>Pentapetalae</taxon>
        <taxon>rosids</taxon>
        <taxon>fabids</taxon>
        <taxon>Malpighiales</taxon>
        <taxon>Euphorbiaceae</taxon>
        <taxon>Crotonoideae</taxon>
        <taxon>Manihoteae</taxon>
        <taxon>Manihot</taxon>
    </lineage>
</organism>
<gene>
    <name evidence="2" type="ORF">MANES_05G128700</name>
</gene>
<sequence length="56" mass="6482">MLCPSQLLIFNLFHSLCHLQCYIIVFIVGDQSLSQVGPNSFRLLVFSRCTHERDLK</sequence>
<name>A0A2C9VVR7_MANES</name>
<keyword evidence="1" id="KW-0472">Membrane</keyword>
<accession>A0A2C9VVR7</accession>
<dbReference type="AlphaFoldDB" id="A0A2C9VVR7"/>
<keyword evidence="1" id="KW-0812">Transmembrane</keyword>
<feature type="transmembrane region" description="Helical" evidence="1">
    <location>
        <begin position="7"/>
        <end position="28"/>
    </location>
</feature>
<protein>
    <submittedName>
        <fullName evidence="2">Uncharacterized protein</fullName>
    </submittedName>
</protein>